<dbReference type="InterPro" id="IPR000922">
    <property type="entry name" value="Lectin_gal-bd_dom"/>
</dbReference>
<dbReference type="InterPro" id="IPR001944">
    <property type="entry name" value="Glycoside_Hdrlase_35"/>
</dbReference>
<dbReference type="Gene3D" id="2.60.120.260">
    <property type="entry name" value="Galactose-binding domain-like"/>
    <property type="match status" value="1"/>
</dbReference>
<keyword evidence="10 11" id="KW-0326">Glycosidase</keyword>
<feature type="domain" description="SUEL-type lectin" evidence="14">
    <location>
        <begin position="756"/>
        <end position="844"/>
    </location>
</feature>
<evidence type="ECO:0000256" key="1">
    <source>
        <dbReference type="ARBA" id="ARBA00001412"/>
    </source>
</evidence>
<dbReference type="SUPFAM" id="SSF51445">
    <property type="entry name" value="(Trans)glycosidases"/>
    <property type="match status" value="1"/>
</dbReference>
<evidence type="ECO:0000256" key="3">
    <source>
        <dbReference type="ARBA" id="ARBA00009809"/>
    </source>
</evidence>
<evidence type="ECO:0000256" key="8">
    <source>
        <dbReference type="ARBA" id="ARBA00022801"/>
    </source>
</evidence>
<evidence type="ECO:0000259" key="14">
    <source>
        <dbReference type="PROSITE" id="PS50228"/>
    </source>
</evidence>
<dbReference type="FunFam" id="3.20.20.80:FF:000098">
    <property type="entry name" value="Beta-galactosidase"/>
    <property type="match status" value="1"/>
</dbReference>
<dbReference type="Pfam" id="PF21467">
    <property type="entry name" value="BetaGal_gal-bd"/>
    <property type="match status" value="1"/>
</dbReference>
<dbReference type="Proteomes" id="UP001454036">
    <property type="component" value="Unassembled WGS sequence"/>
</dbReference>
<dbReference type="PRINTS" id="PR00742">
    <property type="entry name" value="GLHYDRLASE35"/>
</dbReference>
<dbReference type="EMBL" id="BAABME010001457">
    <property type="protein sequence ID" value="GAA0149726.1"/>
    <property type="molecule type" value="Genomic_DNA"/>
</dbReference>
<evidence type="ECO:0000256" key="13">
    <source>
        <dbReference type="SAM" id="SignalP"/>
    </source>
</evidence>
<feature type="signal peptide" evidence="13">
    <location>
        <begin position="1"/>
        <end position="22"/>
    </location>
</feature>
<dbReference type="InterPro" id="IPR031330">
    <property type="entry name" value="Gly_Hdrlase_35_cat"/>
</dbReference>
<dbReference type="Gene3D" id="2.60.120.740">
    <property type="match status" value="1"/>
</dbReference>
<dbReference type="Pfam" id="PF17834">
    <property type="entry name" value="GHD"/>
    <property type="match status" value="1"/>
</dbReference>
<feature type="chain" id="PRO_5043786055" description="Beta-galactosidase" evidence="13">
    <location>
        <begin position="23"/>
        <end position="844"/>
    </location>
</feature>
<keyword evidence="6" id="KW-0964">Secreted</keyword>
<reference evidence="15 16" key="1">
    <citation type="submission" date="2024-01" db="EMBL/GenBank/DDBJ databases">
        <title>The complete chloroplast genome sequence of Lithospermum erythrorhizon: insights into the phylogenetic relationship among Boraginaceae species and the maternal lineages of purple gromwells.</title>
        <authorList>
            <person name="Okada T."/>
            <person name="Watanabe K."/>
        </authorList>
    </citation>
    <scope>NUCLEOTIDE SEQUENCE [LARGE SCALE GENOMIC DNA]</scope>
</reference>
<keyword evidence="9" id="KW-0325">Glycoprotein</keyword>
<keyword evidence="8 11" id="KW-0378">Hydrolase</keyword>
<evidence type="ECO:0000256" key="10">
    <source>
        <dbReference type="ARBA" id="ARBA00023295"/>
    </source>
</evidence>
<evidence type="ECO:0000256" key="4">
    <source>
        <dbReference type="ARBA" id="ARBA00012756"/>
    </source>
</evidence>
<dbReference type="GO" id="GO:0048046">
    <property type="term" value="C:apoplast"/>
    <property type="evidence" value="ECO:0007669"/>
    <property type="project" value="UniProtKB-SubCell"/>
</dbReference>
<organism evidence="15 16">
    <name type="scientific">Lithospermum erythrorhizon</name>
    <name type="common">Purple gromwell</name>
    <name type="synonym">Lithospermum officinale var. erythrorhizon</name>
    <dbReference type="NCBI Taxonomy" id="34254"/>
    <lineage>
        <taxon>Eukaryota</taxon>
        <taxon>Viridiplantae</taxon>
        <taxon>Streptophyta</taxon>
        <taxon>Embryophyta</taxon>
        <taxon>Tracheophyta</taxon>
        <taxon>Spermatophyta</taxon>
        <taxon>Magnoliopsida</taxon>
        <taxon>eudicotyledons</taxon>
        <taxon>Gunneridae</taxon>
        <taxon>Pentapetalae</taxon>
        <taxon>asterids</taxon>
        <taxon>lamiids</taxon>
        <taxon>Boraginales</taxon>
        <taxon>Boraginaceae</taxon>
        <taxon>Boraginoideae</taxon>
        <taxon>Lithospermeae</taxon>
        <taxon>Lithospermum</taxon>
    </lineage>
</organism>
<evidence type="ECO:0000256" key="6">
    <source>
        <dbReference type="ARBA" id="ARBA00022525"/>
    </source>
</evidence>
<dbReference type="PROSITE" id="PS50228">
    <property type="entry name" value="SUEL_LECTIN"/>
    <property type="match status" value="1"/>
</dbReference>
<protein>
    <recommendedName>
        <fullName evidence="4 11">Beta-galactosidase</fullName>
        <ecNumber evidence="4 11">3.2.1.23</ecNumber>
    </recommendedName>
</protein>
<dbReference type="SUPFAM" id="SSF49785">
    <property type="entry name" value="Galactose-binding domain-like"/>
    <property type="match status" value="2"/>
</dbReference>
<keyword evidence="5" id="KW-0052">Apoplast</keyword>
<dbReference type="InterPro" id="IPR048913">
    <property type="entry name" value="BetaGal_gal-bd"/>
</dbReference>
<dbReference type="CDD" id="cd22842">
    <property type="entry name" value="Gal_Rha_Lectin_BGal"/>
    <property type="match status" value="1"/>
</dbReference>
<proteinExistence type="inferred from homology"/>
<comment type="similarity">
    <text evidence="3 12">Belongs to the glycosyl hydrolase 35 family.</text>
</comment>
<evidence type="ECO:0000256" key="11">
    <source>
        <dbReference type="RuleBase" id="RU000675"/>
    </source>
</evidence>
<dbReference type="GO" id="GO:0030246">
    <property type="term" value="F:carbohydrate binding"/>
    <property type="evidence" value="ECO:0007669"/>
    <property type="project" value="InterPro"/>
</dbReference>
<comment type="subcellular location">
    <subcellularLocation>
        <location evidence="2">Secreted</location>
        <location evidence="2">Extracellular space</location>
        <location evidence="2">Apoplast</location>
    </subcellularLocation>
</comment>
<dbReference type="Pfam" id="PF02140">
    <property type="entry name" value="SUEL_Lectin"/>
    <property type="match status" value="1"/>
</dbReference>
<dbReference type="InterPro" id="IPR019801">
    <property type="entry name" value="Glyco_hydro_35_CS"/>
</dbReference>
<dbReference type="GO" id="GO:0004565">
    <property type="term" value="F:beta-galactosidase activity"/>
    <property type="evidence" value="ECO:0007669"/>
    <property type="project" value="UniProtKB-EC"/>
</dbReference>
<keyword evidence="16" id="KW-1185">Reference proteome</keyword>
<keyword evidence="7 13" id="KW-0732">Signal</keyword>
<gene>
    <name evidence="15" type="ORF">LIER_08833</name>
</gene>
<dbReference type="EC" id="3.2.1.23" evidence="4 11"/>
<dbReference type="Pfam" id="PF01301">
    <property type="entry name" value="Glyco_hydro_35"/>
    <property type="match status" value="1"/>
</dbReference>
<dbReference type="PANTHER" id="PTHR23421">
    <property type="entry name" value="BETA-GALACTOSIDASE RELATED"/>
    <property type="match status" value="1"/>
</dbReference>
<sequence>MASSQSSAFFLILLTCFTFAIAHQVSYNGRAITIDGQRRLLLSGSIHYPRSTPEMWPDLINKAKEGGLNTIETYVFWNAHEAVRREYDFTGNLDLVRFIKTIKEAGLHSVLRIGPYVCAEWNYGGFPVWLHNMEGIEFRTVNEVFMNEMQNFTTKIVDMMKQEKLFAIQGGPIILAQIENEYGNVMSSYGFAGKAYVNWCADMAQSLDIGVPWIMCQQSNAPQPMINTCNGWYCDQFTPNNPNSPKMWTENWTGWFKNWGGPDPKRTSEDLAFAVARFFQTGGTFQNYYMYHGGTNFGRTAGGPYISTSYDYDAPLDEYGNLNQPKYGHLKELHYILRSMEKALTYGNVTTTDFGNSVSATMFTLNGTSNGTISSCFFGNANTTTDATIEFQGMKIKVPAWSVSIYPDCKTEAYNTAKVNAQTSIMVKESNYAQEKHANLKWSYTPENIQNHVRLGQRMDVGNHVLLGKDEVSTNHLVDQKRDNDASDYLWYMTSVNMDKNDPIMSEDMSLKVNGTSQVIVHAYVNGEYLGSQWNSPDIIHFPLVNKTKLKSGNNEIIFLSGTVGLKNYGPKFDLTSSGIAEVRIVGKKGDETIVKDLSNHTWTYKVGLHGLSNQFYSSSPLYVPTWEAQSIPTNRKMSWYKTTFKTPLGKDPVVADFEGLGKGFAWVNGHNIGRYWPAYLADPDACSNDPCDYRGAYDNNKCVFNCGKPSQKWYHVPRDWLNKDVNELVLFEEIGGNPSQVSFKTVRPGTICASVAENKTMELSCDRHPISSIQFVGFGDDTQGTCGAFETSNCAVDNQDALKILHDACVGKNLCSVPATQALFGKPANCIGETNKLVVQAVC</sequence>
<name>A0AAV3PFG5_LITER</name>
<evidence type="ECO:0000256" key="7">
    <source>
        <dbReference type="ARBA" id="ARBA00022729"/>
    </source>
</evidence>
<dbReference type="InterPro" id="IPR008979">
    <property type="entry name" value="Galactose-bd-like_sf"/>
</dbReference>
<evidence type="ECO:0000313" key="16">
    <source>
        <dbReference type="Proteomes" id="UP001454036"/>
    </source>
</evidence>
<evidence type="ECO:0000256" key="5">
    <source>
        <dbReference type="ARBA" id="ARBA00022523"/>
    </source>
</evidence>
<dbReference type="PROSITE" id="PS01182">
    <property type="entry name" value="GLYCOSYL_HYDROL_F35"/>
    <property type="match status" value="1"/>
</dbReference>
<evidence type="ECO:0000256" key="9">
    <source>
        <dbReference type="ARBA" id="ARBA00023180"/>
    </source>
</evidence>
<dbReference type="InterPro" id="IPR041392">
    <property type="entry name" value="GHD"/>
</dbReference>
<evidence type="ECO:0000256" key="2">
    <source>
        <dbReference type="ARBA" id="ARBA00004271"/>
    </source>
</evidence>
<comment type="catalytic activity">
    <reaction evidence="1 11">
        <text>Hydrolysis of terminal non-reducing beta-D-galactose residues in beta-D-galactosides.</text>
        <dbReference type="EC" id="3.2.1.23"/>
    </reaction>
</comment>
<dbReference type="AlphaFoldDB" id="A0AAV3PFG5"/>
<evidence type="ECO:0000313" key="15">
    <source>
        <dbReference type="EMBL" id="GAA0149726.1"/>
    </source>
</evidence>
<dbReference type="FunFam" id="2.60.120.260:FF:000142">
    <property type="entry name" value="Beta-galactosidase"/>
    <property type="match status" value="1"/>
</dbReference>
<dbReference type="Gene3D" id="3.20.20.80">
    <property type="entry name" value="Glycosidases"/>
    <property type="match status" value="1"/>
</dbReference>
<dbReference type="InterPro" id="IPR043159">
    <property type="entry name" value="Lectin_gal-bd_sf"/>
</dbReference>
<evidence type="ECO:0000256" key="12">
    <source>
        <dbReference type="RuleBase" id="RU003679"/>
    </source>
</evidence>
<dbReference type="InterPro" id="IPR017853">
    <property type="entry name" value="GH"/>
</dbReference>
<dbReference type="GO" id="GO:0005975">
    <property type="term" value="P:carbohydrate metabolic process"/>
    <property type="evidence" value="ECO:0007669"/>
    <property type="project" value="InterPro"/>
</dbReference>
<comment type="caution">
    <text evidence="15">The sequence shown here is derived from an EMBL/GenBank/DDBJ whole genome shotgun (WGS) entry which is preliminary data.</text>
</comment>
<accession>A0AAV3PFG5</accession>